<name>A0A5E7D3H9_PSEFL</name>
<accession>A0A5E7D3H9</accession>
<dbReference type="SUPFAM" id="SSF51735">
    <property type="entry name" value="NAD(P)-binding Rossmann-fold domains"/>
    <property type="match status" value="1"/>
</dbReference>
<dbReference type="InterPro" id="IPR001509">
    <property type="entry name" value="Epimerase_deHydtase"/>
</dbReference>
<reference evidence="2 3" key="1">
    <citation type="submission" date="2019-09" db="EMBL/GenBank/DDBJ databases">
        <authorList>
            <person name="Chandra G."/>
            <person name="Truman W A."/>
        </authorList>
    </citation>
    <scope>NUCLEOTIDE SEQUENCE [LARGE SCALE GENOMIC DNA]</scope>
    <source>
        <strain evidence="2">PS718</strain>
    </source>
</reference>
<dbReference type="InterPro" id="IPR036291">
    <property type="entry name" value="NAD(P)-bd_dom_sf"/>
</dbReference>
<dbReference type="PANTHER" id="PTHR43245:SF58">
    <property type="entry name" value="BLL5923 PROTEIN"/>
    <property type="match status" value="1"/>
</dbReference>
<dbReference type="Pfam" id="PF01370">
    <property type="entry name" value="Epimerase"/>
    <property type="match status" value="1"/>
</dbReference>
<evidence type="ECO:0000313" key="3">
    <source>
        <dbReference type="Proteomes" id="UP000325375"/>
    </source>
</evidence>
<dbReference type="PANTHER" id="PTHR43245">
    <property type="entry name" value="BIFUNCTIONAL POLYMYXIN RESISTANCE PROTEIN ARNA"/>
    <property type="match status" value="1"/>
</dbReference>
<keyword evidence="2" id="KW-0413">Isomerase</keyword>
<organism evidence="2 3">
    <name type="scientific">Pseudomonas fluorescens</name>
    <dbReference type="NCBI Taxonomy" id="294"/>
    <lineage>
        <taxon>Bacteria</taxon>
        <taxon>Pseudomonadati</taxon>
        <taxon>Pseudomonadota</taxon>
        <taxon>Gammaproteobacteria</taxon>
        <taxon>Pseudomonadales</taxon>
        <taxon>Pseudomonadaceae</taxon>
        <taxon>Pseudomonas</taxon>
    </lineage>
</organism>
<evidence type="ECO:0000259" key="1">
    <source>
        <dbReference type="Pfam" id="PF01370"/>
    </source>
</evidence>
<dbReference type="EC" id="5.1.3.26" evidence="2"/>
<protein>
    <submittedName>
        <fullName evidence="2">N-acetyl-alpha-D-glucosaminyl-diphospho-ditrans, octacis-undecaprenol 4-epimerase</fullName>
        <ecNumber evidence="2">5.1.3.26</ecNumber>
    </submittedName>
</protein>
<dbReference type="InterPro" id="IPR050177">
    <property type="entry name" value="Lipid_A_modif_metabolic_enz"/>
</dbReference>
<feature type="domain" description="NAD-dependent epimerase/dehydratase" evidence="1">
    <location>
        <begin position="6"/>
        <end position="226"/>
    </location>
</feature>
<gene>
    <name evidence="2" type="primary">gnu</name>
    <name evidence="2" type="ORF">PS718_02752</name>
</gene>
<evidence type="ECO:0000313" key="2">
    <source>
        <dbReference type="EMBL" id="VVO02142.1"/>
    </source>
</evidence>
<sequence>MTVPKVLVTGAGGFVGEALVFRILLDKRFAPVAAARGATRLQGLCAVVPFDLNNDPVIPSLDQIRVVVHAAARVHVMNDTASDALAEFRKVNVSGTIRLARLAAEAGVKRFVFISSIKVNGESTPLGQPFKAEDTPSPIDPYAISKWEAEQALRQLADQTGMEVVIIRPPLVYGPGVKANFLSMLNWLEKGVPLPLGAINNRRSLVSIANLIDLLVTCIEHPAAANQTFLVSDDEDVSTTQLLKGLGGALGKKTHLLPLPEWLLMLAASVAGKQSVAQRIFGTLQVDISKTRDLLGWVPPVSLDKALRKTAQHYLESKKT</sequence>
<proteinExistence type="predicted"/>
<dbReference type="RefSeq" id="WP_150603308.1">
    <property type="nucleotide sequence ID" value="NZ_CABVHX010000010.1"/>
</dbReference>
<dbReference type="Proteomes" id="UP000325375">
    <property type="component" value="Unassembled WGS sequence"/>
</dbReference>
<dbReference type="EMBL" id="CABVHX010000010">
    <property type="protein sequence ID" value="VVO02142.1"/>
    <property type="molecule type" value="Genomic_DNA"/>
</dbReference>
<dbReference type="AlphaFoldDB" id="A0A5E7D3H9"/>
<dbReference type="GO" id="GO:0016853">
    <property type="term" value="F:isomerase activity"/>
    <property type="evidence" value="ECO:0007669"/>
    <property type="project" value="UniProtKB-KW"/>
</dbReference>
<dbReference type="CDD" id="cd05232">
    <property type="entry name" value="UDP_G4E_4_SDR_e"/>
    <property type="match status" value="1"/>
</dbReference>
<dbReference type="Gene3D" id="3.40.50.720">
    <property type="entry name" value="NAD(P)-binding Rossmann-like Domain"/>
    <property type="match status" value="1"/>
</dbReference>